<name>A0A4S3KPJ6_9GAMM</name>
<comment type="caution">
    <text evidence="7">The sequence shown here is derived from an EMBL/GenBank/DDBJ whole genome shotgun (WGS) entry which is preliminary data.</text>
</comment>
<evidence type="ECO:0000256" key="1">
    <source>
        <dbReference type="ARBA" id="ARBA00004141"/>
    </source>
</evidence>
<feature type="transmembrane region" description="Helical" evidence="5">
    <location>
        <begin position="243"/>
        <end position="261"/>
    </location>
</feature>
<feature type="transmembrane region" description="Helical" evidence="5">
    <location>
        <begin position="188"/>
        <end position="207"/>
    </location>
</feature>
<feature type="transmembrane region" description="Helical" evidence="5">
    <location>
        <begin position="273"/>
        <end position="292"/>
    </location>
</feature>
<evidence type="ECO:0000256" key="2">
    <source>
        <dbReference type="ARBA" id="ARBA00022692"/>
    </source>
</evidence>
<sequence length="463" mass="50080">MPSIIASVWRCIAACAERMTEDLAAYWRACLRQPWQTWLGLSALALAALTAVSNLPQPLQSSTAAALALLALLACGAQPWQALRRHPLPKLILALLLYSLLQAAVTAQPGANLGYVRQLTLDLDPVKVLIYACVFGWWLGRYPQWIMRVLKLMALGWLLWGLAQLPWLRMDALAAGTLRLRLGYAENLTGAFASLVLLIGMYGAWLCRRNGRAPEATGLRSDAWALLTLAALLALLFAQSRGAWLAAAVGTALLFALGRIPQRASHPLRWRRWVGLGVLAIALFAYMARPAVLQRFDGGGAAALSVLDGGAVTAAAPSIGLRLELWRFALHLIAQRPLFGSGLASIQPAIAARGIAWQGYVPPHLHDTPLQVAAGMGLVGLLLLGAAFLLPLRDLLHAWRRDVDARPLLALLLALCVVLLTVNLFDYLAWSNGYMRGPLEIVLGCAMAVSLRWRSSEFALSAG</sequence>
<gene>
    <name evidence="7" type="ORF">B1806_06105</name>
</gene>
<keyword evidence="2 5" id="KW-0812">Transmembrane</keyword>
<evidence type="ECO:0000313" key="8">
    <source>
        <dbReference type="Proteomes" id="UP000307749"/>
    </source>
</evidence>
<dbReference type="Proteomes" id="UP000307749">
    <property type="component" value="Unassembled WGS sequence"/>
</dbReference>
<comment type="subcellular location">
    <subcellularLocation>
        <location evidence="1">Membrane</location>
        <topology evidence="1">Multi-pass membrane protein</topology>
    </subcellularLocation>
</comment>
<feature type="transmembrane region" description="Helical" evidence="5">
    <location>
        <begin position="372"/>
        <end position="396"/>
    </location>
</feature>
<proteinExistence type="predicted"/>
<evidence type="ECO:0000256" key="4">
    <source>
        <dbReference type="ARBA" id="ARBA00023136"/>
    </source>
</evidence>
<evidence type="ECO:0000256" key="5">
    <source>
        <dbReference type="SAM" id="Phobius"/>
    </source>
</evidence>
<dbReference type="GO" id="GO:0016020">
    <property type="term" value="C:membrane"/>
    <property type="evidence" value="ECO:0007669"/>
    <property type="project" value="UniProtKB-SubCell"/>
</dbReference>
<reference evidence="7 8" key="1">
    <citation type="submission" date="2017-02" db="EMBL/GenBank/DDBJ databases">
        <title>Whole genome sequencing of Metallibacterium scheffleri DSM 24874 (T).</title>
        <authorList>
            <person name="Kumar S."/>
            <person name="Patil P."/>
            <person name="Patil P.B."/>
        </authorList>
    </citation>
    <scope>NUCLEOTIDE SEQUENCE [LARGE SCALE GENOMIC DNA]</scope>
    <source>
        <strain evidence="7 8">DSM 24874</strain>
    </source>
</reference>
<evidence type="ECO:0000313" key="7">
    <source>
        <dbReference type="EMBL" id="THD10927.1"/>
    </source>
</evidence>
<organism evidence="7 8">
    <name type="scientific">Metallibacterium scheffleri</name>
    <dbReference type="NCBI Taxonomy" id="993689"/>
    <lineage>
        <taxon>Bacteria</taxon>
        <taxon>Pseudomonadati</taxon>
        <taxon>Pseudomonadota</taxon>
        <taxon>Gammaproteobacteria</taxon>
        <taxon>Lysobacterales</taxon>
        <taxon>Rhodanobacteraceae</taxon>
        <taxon>Metallibacterium</taxon>
    </lineage>
</organism>
<dbReference type="InterPro" id="IPR051533">
    <property type="entry name" value="WaaL-like"/>
</dbReference>
<feature type="transmembrane region" description="Helical" evidence="5">
    <location>
        <begin position="92"/>
        <end position="111"/>
    </location>
</feature>
<evidence type="ECO:0000256" key="3">
    <source>
        <dbReference type="ARBA" id="ARBA00022989"/>
    </source>
</evidence>
<feature type="transmembrane region" description="Helical" evidence="5">
    <location>
        <begin position="219"/>
        <end position="237"/>
    </location>
</feature>
<dbReference type="InterPro" id="IPR007016">
    <property type="entry name" value="O-antigen_ligase-rel_domated"/>
</dbReference>
<dbReference type="Pfam" id="PF04932">
    <property type="entry name" value="Wzy_C"/>
    <property type="match status" value="1"/>
</dbReference>
<feature type="transmembrane region" description="Helical" evidence="5">
    <location>
        <begin position="123"/>
        <end position="140"/>
    </location>
</feature>
<protein>
    <recommendedName>
        <fullName evidence="6">O-antigen ligase-related domain-containing protein</fullName>
    </recommendedName>
</protein>
<feature type="transmembrane region" description="Helical" evidence="5">
    <location>
        <begin position="408"/>
        <end position="430"/>
    </location>
</feature>
<feature type="transmembrane region" description="Helical" evidence="5">
    <location>
        <begin position="152"/>
        <end position="168"/>
    </location>
</feature>
<accession>A0A4S3KPJ6</accession>
<dbReference type="EMBL" id="MWQO01000019">
    <property type="protein sequence ID" value="THD10927.1"/>
    <property type="molecule type" value="Genomic_DNA"/>
</dbReference>
<keyword evidence="4 5" id="KW-0472">Membrane</keyword>
<keyword evidence="3 5" id="KW-1133">Transmembrane helix</keyword>
<dbReference type="PANTHER" id="PTHR37422">
    <property type="entry name" value="TEICHURONIC ACID BIOSYNTHESIS PROTEIN TUAE"/>
    <property type="match status" value="1"/>
</dbReference>
<feature type="domain" description="O-antigen ligase-related" evidence="6">
    <location>
        <begin position="227"/>
        <end position="384"/>
    </location>
</feature>
<dbReference type="AlphaFoldDB" id="A0A4S3KPJ6"/>
<evidence type="ECO:0000259" key="6">
    <source>
        <dbReference type="Pfam" id="PF04932"/>
    </source>
</evidence>
<keyword evidence="8" id="KW-1185">Reference proteome</keyword>
<dbReference type="STRING" id="993689.GCA_002077135_01270"/>
<dbReference type="PANTHER" id="PTHR37422:SF13">
    <property type="entry name" value="LIPOPOLYSACCHARIDE BIOSYNTHESIS PROTEIN PA4999-RELATED"/>
    <property type="match status" value="1"/>
</dbReference>
<dbReference type="OrthoDB" id="8667028at2"/>